<dbReference type="Proteomes" id="UP000383932">
    <property type="component" value="Unassembled WGS sequence"/>
</dbReference>
<dbReference type="InterPro" id="IPR036673">
    <property type="entry name" value="Cyanovirin-N_sf"/>
</dbReference>
<gene>
    <name evidence="3" type="ORF">CTheo_6322</name>
</gene>
<dbReference type="Pfam" id="PF08881">
    <property type="entry name" value="CVNH"/>
    <property type="match status" value="1"/>
</dbReference>
<protein>
    <submittedName>
        <fullName evidence="3">Putative effector protein</fullName>
    </submittedName>
</protein>
<evidence type="ECO:0000313" key="3">
    <source>
        <dbReference type="EMBL" id="KAB5590244.1"/>
    </source>
</evidence>
<organism evidence="3 4">
    <name type="scientific">Ceratobasidium theobromae</name>
    <dbReference type="NCBI Taxonomy" id="1582974"/>
    <lineage>
        <taxon>Eukaryota</taxon>
        <taxon>Fungi</taxon>
        <taxon>Dikarya</taxon>
        <taxon>Basidiomycota</taxon>
        <taxon>Agaricomycotina</taxon>
        <taxon>Agaricomycetes</taxon>
        <taxon>Cantharellales</taxon>
        <taxon>Ceratobasidiaceae</taxon>
        <taxon>Ceratobasidium</taxon>
    </lineage>
</organism>
<proteinExistence type="predicted"/>
<evidence type="ECO:0000256" key="1">
    <source>
        <dbReference type="SAM" id="SignalP"/>
    </source>
</evidence>
<feature type="chain" id="PRO_5024454937" evidence="1">
    <location>
        <begin position="23"/>
        <end position="74"/>
    </location>
</feature>
<feature type="domain" description="Cyanovirin-N" evidence="2">
    <location>
        <begin position="26"/>
        <end position="72"/>
    </location>
</feature>
<comment type="caution">
    <text evidence="3">The sequence shown here is derived from an EMBL/GenBank/DDBJ whole genome shotgun (WGS) entry which is preliminary data.</text>
</comment>
<dbReference type="SUPFAM" id="SSF51322">
    <property type="entry name" value="Cyanovirin-N"/>
    <property type="match status" value="1"/>
</dbReference>
<feature type="signal peptide" evidence="1">
    <location>
        <begin position="1"/>
        <end position="22"/>
    </location>
</feature>
<dbReference type="AlphaFoldDB" id="A0A5N5QF04"/>
<dbReference type="EMBL" id="SSOP01000185">
    <property type="protein sequence ID" value="KAB5590244.1"/>
    <property type="molecule type" value="Genomic_DNA"/>
</dbReference>
<name>A0A5N5QF04_9AGAM</name>
<dbReference type="InterPro" id="IPR011058">
    <property type="entry name" value="Cyanovirin-N"/>
</dbReference>
<evidence type="ECO:0000313" key="4">
    <source>
        <dbReference type="Proteomes" id="UP000383932"/>
    </source>
</evidence>
<dbReference type="Gene3D" id="2.30.60.10">
    <property type="entry name" value="Cyanovirin-N"/>
    <property type="match status" value="1"/>
</dbReference>
<keyword evidence="1" id="KW-0732">Signal</keyword>
<accession>A0A5N5QF04</accession>
<evidence type="ECO:0000259" key="2">
    <source>
        <dbReference type="Pfam" id="PF08881"/>
    </source>
</evidence>
<keyword evidence="4" id="KW-1185">Reference proteome</keyword>
<sequence>MQLINLLSLAGASFFALSGVQAARDFSASCINVEIVDNTILQGNCRKNDGSYVFAQVGLNQCLVNNNANIECQK</sequence>
<reference evidence="3 4" key="1">
    <citation type="journal article" date="2019" name="Fungal Biol. Biotechnol.">
        <title>Draft genome sequence of fastidious pathogen Ceratobasidium theobromae, which causes vascular-streak dieback in Theobroma cacao.</title>
        <authorList>
            <person name="Ali S.S."/>
            <person name="Asman A."/>
            <person name="Shao J."/>
            <person name="Firmansyah A.P."/>
            <person name="Susilo A.W."/>
            <person name="Rosmana A."/>
            <person name="McMahon P."/>
            <person name="Junaid M."/>
            <person name="Guest D."/>
            <person name="Kheng T.Y."/>
            <person name="Meinhardt L.W."/>
            <person name="Bailey B.A."/>
        </authorList>
    </citation>
    <scope>NUCLEOTIDE SEQUENCE [LARGE SCALE GENOMIC DNA]</scope>
    <source>
        <strain evidence="3 4">CT2</strain>
    </source>
</reference>